<organism evidence="3 4">
    <name type="scientific">Candidatus Mycobacterium wuenschmannii</name>
    <dbReference type="NCBI Taxonomy" id="3027808"/>
    <lineage>
        <taxon>Bacteria</taxon>
        <taxon>Bacillati</taxon>
        <taxon>Actinomycetota</taxon>
        <taxon>Actinomycetes</taxon>
        <taxon>Mycobacteriales</taxon>
        <taxon>Mycobacteriaceae</taxon>
        <taxon>Mycobacterium</taxon>
    </lineage>
</organism>
<sequence>MKVRCTGWAALLAIATVVCAAPASADATDDAVINALAKRNIPVNDDNRDVLLAEAHMVCDGFDKHYTTSALAMKIVGDTDLNVSQASFLVGLAVSAYCPEYKGRPDS</sequence>
<reference evidence="3 4" key="1">
    <citation type="journal article" date="2023" name="Microbiol. Resour. Announc.">
        <title>Complete Genome Sequence of Mycobacterium wuenschmanii, a novel Nontuberculous Mycobacterium Isolated from a captive population of Amazon Milk Frogs.</title>
        <authorList>
            <person name="Hicks J."/>
            <person name="Zeineldin M."/>
            <person name="Ward H."/>
            <person name="Wuenschmann A."/>
            <person name="Camp P."/>
            <person name="Farrell D."/>
            <person name="Lehman K."/>
            <person name="Thacker T."/>
            <person name="Cuthbert E."/>
        </authorList>
    </citation>
    <scope>NUCLEOTIDE SEQUENCE [LARGE SCALE GENOMIC DNA]</scope>
    <source>
        <strain evidence="3 4">Wuenschmanii</strain>
    </source>
</reference>
<keyword evidence="1" id="KW-0732">Signal</keyword>
<dbReference type="EMBL" id="CP126981">
    <property type="protein sequence ID" value="WIM85880.1"/>
    <property type="molecule type" value="Genomic_DNA"/>
</dbReference>
<evidence type="ECO:0000313" key="4">
    <source>
        <dbReference type="Proteomes" id="UP001236585"/>
    </source>
</evidence>
<dbReference type="Proteomes" id="UP001236585">
    <property type="component" value="Chromosome"/>
</dbReference>
<gene>
    <name evidence="3" type="ORF">PT015_13075</name>
</gene>
<proteinExistence type="predicted"/>
<dbReference type="RefSeq" id="WP_285184953.1">
    <property type="nucleotide sequence ID" value="NZ_CP126981.1"/>
</dbReference>
<evidence type="ECO:0000259" key="2">
    <source>
        <dbReference type="Pfam" id="PF05305"/>
    </source>
</evidence>
<dbReference type="Pfam" id="PF05305">
    <property type="entry name" value="DUF732"/>
    <property type="match status" value="1"/>
</dbReference>
<name>A0ABY8VQG0_9MYCO</name>
<dbReference type="InterPro" id="IPR007969">
    <property type="entry name" value="DUF732"/>
</dbReference>
<feature type="chain" id="PRO_5046094700" evidence="1">
    <location>
        <begin position="21"/>
        <end position="107"/>
    </location>
</feature>
<keyword evidence="4" id="KW-1185">Reference proteome</keyword>
<evidence type="ECO:0000256" key="1">
    <source>
        <dbReference type="SAM" id="SignalP"/>
    </source>
</evidence>
<evidence type="ECO:0000313" key="3">
    <source>
        <dbReference type="EMBL" id="WIM85880.1"/>
    </source>
</evidence>
<feature type="signal peptide" evidence="1">
    <location>
        <begin position="1"/>
        <end position="20"/>
    </location>
</feature>
<accession>A0ABY8VQG0</accession>
<protein>
    <submittedName>
        <fullName evidence="3">DUF732 domain-containing protein</fullName>
    </submittedName>
</protein>
<feature type="domain" description="DUF732" evidence="2">
    <location>
        <begin position="29"/>
        <end position="100"/>
    </location>
</feature>